<dbReference type="RefSeq" id="WP_252080632.1">
    <property type="nucleotide sequence ID" value="NZ_CP157804.1"/>
</dbReference>
<dbReference type="PANTHER" id="PTHR43420">
    <property type="entry name" value="ACETYLTRANSFERASE"/>
    <property type="match status" value="1"/>
</dbReference>
<dbReference type="Pfam" id="PF00583">
    <property type="entry name" value="Acetyltransf_1"/>
    <property type="match status" value="1"/>
</dbReference>
<evidence type="ECO:0000256" key="2">
    <source>
        <dbReference type="ARBA" id="ARBA00023315"/>
    </source>
</evidence>
<dbReference type="GO" id="GO:0016747">
    <property type="term" value="F:acyltransferase activity, transferring groups other than amino-acyl groups"/>
    <property type="evidence" value="ECO:0007669"/>
    <property type="project" value="InterPro"/>
</dbReference>
<name>A0AAU7MY31_9FLAO</name>
<protein>
    <submittedName>
        <fullName evidence="4">N-acetyltransferase</fullName>
        <ecNumber evidence="4">2.3.1.-</ecNumber>
    </submittedName>
</protein>
<organism evidence="4">
    <name type="scientific">Flagellimonas sp. MMG031</name>
    <dbReference type="NCBI Taxonomy" id="3158549"/>
    <lineage>
        <taxon>Bacteria</taxon>
        <taxon>Pseudomonadati</taxon>
        <taxon>Bacteroidota</taxon>
        <taxon>Flavobacteriia</taxon>
        <taxon>Flavobacteriales</taxon>
        <taxon>Flavobacteriaceae</taxon>
        <taxon>Flagellimonas</taxon>
    </lineage>
</organism>
<dbReference type="InterPro" id="IPR016181">
    <property type="entry name" value="Acyl_CoA_acyltransferase"/>
</dbReference>
<feature type="domain" description="N-acetyltransferase" evidence="3">
    <location>
        <begin position="1"/>
        <end position="185"/>
    </location>
</feature>
<evidence type="ECO:0000313" key="4">
    <source>
        <dbReference type="EMBL" id="XBQ23381.1"/>
    </source>
</evidence>
<gene>
    <name evidence="4" type="ORF">ABNE31_00350</name>
</gene>
<dbReference type="EC" id="2.3.1.-" evidence="4"/>
<sequence length="185" mass="20911">MTIRRARKEDSKVITNILLLAMDTIIYKFIGEDSMDKASCFLVGLVRKEANQYSYENCWVAVSGEEIVGVVNVYKGADFLRLRTPVLYEINKWSQNGFTPEIETEKGELYIDSLGVIPKFQGKGIGSNLLKYLITEYAIKDKKTLGLLVDLDNTGASKLYQRLGFVKVGEKLLCGKKMEHLQLKC</sequence>
<dbReference type="Gene3D" id="3.40.630.30">
    <property type="match status" value="1"/>
</dbReference>
<dbReference type="KEGG" id="fld:ABNE31_00350"/>
<dbReference type="EMBL" id="CP157804">
    <property type="protein sequence ID" value="XBQ23381.1"/>
    <property type="molecule type" value="Genomic_DNA"/>
</dbReference>
<evidence type="ECO:0000259" key="3">
    <source>
        <dbReference type="PROSITE" id="PS51186"/>
    </source>
</evidence>
<dbReference type="SUPFAM" id="SSF55729">
    <property type="entry name" value="Acyl-CoA N-acyltransferases (Nat)"/>
    <property type="match status" value="1"/>
</dbReference>
<dbReference type="AlphaFoldDB" id="A0AAU7MY31"/>
<evidence type="ECO:0000256" key="1">
    <source>
        <dbReference type="ARBA" id="ARBA00022679"/>
    </source>
</evidence>
<proteinExistence type="predicted"/>
<dbReference type="CDD" id="cd04301">
    <property type="entry name" value="NAT_SF"/>
    <property type="match status" value="1"/>
</dbReference>
<accession>A0AAU7MY31</accession>
<keyword evidence="1 4" id="KW-0808">Transferase</keyword>
<reference evidence="4" key="1">
    <citation type="submission" date="2024-05" db="EMBL/GenBank/DDBJ databases">
        <title>Draft Genome Sequences of Flagellimonas sp. MMG031 and Marinobacter sp. MMG032 Isolated from the dinoflagellate Symbiodinium pilosum.</title>
        <authorList>
            <person name="Shikuma N.J."/>
            <person name="Farrell M.V."/>
        </authorList>
    </citation>
    <scope>NUCLEOTIDE SEQUENCE</scope>
    <source>
        <strain evidence="4">MMG031</strain>
    </source>
</reference>
<dbReference type="InterPro" id="IPR000182">
    <property type="entry name" value="GNAT_dom"/>
</dbReference>
<keyword evidence="2 4" id="KW-0012">Acyltransferase</keyword>
<dbReference type="InterPro" id="IPR050680">
    <property type="entry name" value="YpeA/RimI_acetyltransf"/>
</dbReference>
<dbReference type="PROSITE" id="PS51186">
    <property type="entry name" value="GNAT"/>
    <property type="match status" value="1"/>
</dbReference>